<protein>
    <submittedName>
        <fullName evidence="2">Tetraspanin family integral membrane protein</fullName>
    </submittedName>
</protein>
<evidence type="ECO:0000313" key="3">
    <source>
        <dbReference type="Proteomes" id="UP000034350"/>
    </source>
</evidence>
<dbReference type="VEuPathDB" id="MicrosporidiaDB:G9O61_00g002430"/>
<dbReference type="Proteomes" id="UP000034350">
    <property type="component" value="Unassembled WGS sequence"/>
</dbReference>
<feature type="transmembrane region" description="Helical" evidence="1">
    <location>
        <begin position="168"/>
        <end position="190"/>
    </location>
</feature>
<feature type="transmembrane region" description="Helical" evidence="1">
    <location>
        <begin position="80"/>
        <end position="99"/>
    </location>
</feature>
<organism evidence="2 3">
    <name type="scientific">Vairimorpha ceranae</name>
    <dbReference type="NCBI Taxonomy" id="40302"/>
    <lineage>
        <taxon>Eukaryota</taxon>
        <taxon>Fungi</taxon>
        <taxon>Fungi incertae sedis</taxon>
        <taxon>Microsporidia</taxon>
        <taxon>Nosematidae</taxon>
        <taxon>Vairimorpha</taxon>
    </lineage>
</organism>
<dbReference type="OMA" id="QREHVQT"/>
<evidence type="ECO:0000313" key="2">
    <source>
        <dbReference type="EMBL" id="KKO76698.1"/>
    </source>
</evidence>
<name>A0A0F9WVE6_9MICR</name>
<keyword evidence="1" id="KW-0472">Membrane</keyword>
<sequence length="194" mass="22689">MKHKKSIKKFLKSFFILIQAIVFMYSISLKIISFTVYLKARDILQMSLGVFLLLFGISSTSALSSILGFHILNTKKKLKLTFWILITMFLINFQVILAIKSSLLPEKSLFWGDNIWEGMNEYQKNFVQERFKCCGFRDTSDRNATVCNFKDKSCFKVLYNLSLSLRMFIERSVVFMLFIESMGVCIVSLIKYRR</sequence>
<proteinExistence type="predicted"/>
<dbReference type="OrthoDB" id="2192630at2759"/>
<gene>
    <name evidence="2" type="ORF">AAJ76_1000139508</name>
</gene>
<keyword evidence="3" id="KW-1185">Reference proteome</keyword>
<dbReference type="VEuPathDB" id="MicrosporidiaDB:NCER_100109"/>
<reference evidence="2 3" key="1">
    <citation type="journal article" date="2015" name="Environ. Microbiol.">
        <title>Genome analyses suggest the presence of polyploidy and recent human-driven expansions in eight global populations of the honeybee pathogen Nosema ceranae.</title>
        <authorList>
            <person name="Pelin A."/>
            <person name="Selman M."/>
            <person name="Aris-Brosou S."/>
            <person name="Farinelli L."/>
            <person name="Corradi N."/>
        </authorList>
    </citation>
    <scope>NUCLEOTIDE SEQUENCE [LARGE SCALE GENOMIC DNA]</scope>
    <source>
        <strain evidence="2 3">PA08 1199</strain>
    </source>
</reference>
<dbReference type="VEuPathDB" id="MicrosporidiaDB:AAJ76_1000139508"/>
<comment type="caution">
    <text evidence="2">The sequence shown here is derived from an EMBL/GenBank/DDBJ whole genome shotgun (WGS) entry which is preliminary data.</text>
</comment>
<dbReference type="RefSeq" id="XP_024332440.1">
    <property type="nucleotide sequence ID" value="XM_024473587.1"/>
</dbReference>
<dbReference type="EMBL" id="JPQZ01000001">
    <property type="protein sequence ID" value="KKO76698.1"/>
    <property type="molecule type" value="Genomic_DNA"/>
</dbReference>
<feature type="transmembrane region" description="Helical" evidence="1">
    <location>
        <begin position="12"/>
        <end position="37"/>
    </location>
</feature>
<keyword evidence="1" id="KW-0812">Transmembrane</keyword>
<dbReference type="AlphaFoldDB" id="A0A0F9WVE6"/>
<feature type="transmembrane region" description="Helical" evidence="1">
    <location>
        <begin position="43"/>
        <end position="68"/>
    </location>
</feature>
<keyword evidence="1" id="KW-1133">Transmembrane helix</keyword>
<evidence type="ECO:0000256" key="1">
    <source>
        <dbReference type="SAM" id="Phobius"/>
    </source>
</evidence>
<accession>A0A0F9WVE6</accession>
<dbReference type="GeneID" id="36318481"/>